<keyword evidence="1" id="KW-0812">Transmembrane</keyword>
<evidence type="ECO:0000313" key="3">
    <source>
        <dbReference type="Proteomes" id="UP000231987"/>
    </source>
</evidence>
<proteinExistence type="predicted"/>
<keyword evidence="1" id="KW-1133">Transmembrane helix</keyword>
<feature type="transmembrane region" description="Helical" evidence="1">
    <location>
        <begin position="7"/>
        <end position="27"/>
    </location>
</feature>
<feature type="transmembrane region" description="Helical" evidence="1">
    <location>
        <begin position="39"/>
        <end position="57"/>
    </location>
</feature>
<sequence length="59" mass="6564">MANIDQIVMFGAGLWMTAAGFGFVQTNTQVPWLVQLTRHFRWMGPLLTVIAVVLLFAPS</sequence>
<keyword evidence="1" id="KW-0472">Membrane</keyword>
<name>A0A2J0YZF7_RHIML</name>
<accession>A0A2J0YZF7</accession>
<reference evidence="2 3" key="1">
    <citation type="submission" date="2017-06" db="EMBL/GenBank/DDBJ databases">
        <title>Ensifer strains isolated from leguminous trees and herbs display diverse denitrification phenotypes with some acting as strong N2O sinks.</title>
        <authorList>
            <person name="Woliy K."/>
            <person name="Mania D."/>
            <person name="Bakken L.R."/>
            <person name="Frostegard A."/>
        </authorList>
    </citation>
    <scope>NUCLEOTIDE SEQUENCE [LARGE SCALE GENOMIC DNA]</scope>
    <source>
        <strain evidence="2 3">AC50a</strain>
    </source>
</reference>
<evidence type="ECO:0000256" key="1">
    <source>
        <dbReference type="SAM" id="Phobius"/>
    </source>
</evidence>
<dbReference type="EMBL" id="NJGD01000009">
    <property type="protein sequence ID" value="PJR13649.1"/>
    <property type="molecule type" value="Genomic_DNA"/>
</dbReference>
<comment type="caution">
    <text evidence="2">The sequence shown here is derived from an EMBL/GenBank/DDBJ whole genome shotgun (WGS) entry which is preliminary data.</text>
</comment>
<protein>
    <recommendedName>
        <fullName evidence="4">Transmembrane protein</fullName>
    </recommendedName>
</protein>
<gene>
    <name evidence="2" type="ORF">CEJ86_20925</name>
</gene>
<dbReference type="RefSeq" id="WP_100673205.1">
    <property type="nucleotide sequence ID" value="NZ_NJGD01000009.1"/>
</dbReference>
<evidence type="ECO:0000313" key="2">
    <source>
        <dbReference type="EMBL" id="PJR13649.1"/>
    </source>
</evidence>
<organism evidence="2 3">
    <name type="scientific">Rhizobium meliloti</name>
    <name type="common">Ensifer meliloti</name>
    <name type="synonym">Sinorhizobium meliloti</name>
    <dbReference type="NCBI Taxonomy" id="382"/>
    <lineage>
        <taxon>Bacteria</taxon>
        <taxon>Pseudomonadati</taxon>
        <taxon>Pseudomonadota</taxon>
        <taxon>Alphaproteobacteria</taxon>
        <taxon>Hyphomicrobiales</taxon>
        <taxon>Rhizobiaceae</taxon>
        <taxon>Sinorhizobium/Ensifer group</taxon>
        <taxon>Sinorhizobium</taxon>
    </lineage>
</organism>
<dbReference type="AlphaFoldDB" id="A0A2J0YZF7"/>
<evidence type="ECO:0008006" key="4">
    <source>
        <dbReference type="Google" id="ProtNLM"/>
    </source>
</evidence>
<dbReference type="Proteomes" id="UP000231987">
    <property type="component" value="Unassembled WGS sequence"/>
</dbReference>